<dbReference type="InterPro" id="IPR003593">
    <property type="entry name" value="AAA+_ATPase"/>
</dbReference>
<organism evidence="13 14">
    <name type="scientific">Paenibacillus oryzae</name>
    <dbReference type="NCBI Taxonomy" id="1844972"/>
    <lineage>
        <taxon>Bacteria</taxon>
        <taxon>Bacillati</taxon>
        <taxon>Bacillota</taxon>
        <taxon>Bacilli</taxon>
        <taxon>Bacillales</taxon>
        <taxon>Paenibacillaceae</taxon>
        <taxon>Paenibacillus</taxon>
    </lineage>
</organism>
<dbReference type="EMBL" id="LYPA01000076">
    <property type="protein sequence ID" value="OBR62928.1"/>
    <property type="molecule type" value="Genomic_DNA"/>
</dbReference>
<evidence type="ECO:0000313" key="13">
    <source>
        <dbReference type="EMBL" id="OBR62928.1"/>
    </source>
</evidence>
<keyword evidence="6" id="KW-0378">Hydrolase</keyword>
<dbReference type="InterPro" id="IPR003439">
    <property type="entry name" value="ABC_transporter-like_ATP-bd"/>
</dbReference>
<evidence type="ECO:0000256" key="5">
    <source>
        <dbReference type="ARBA" id="ARBA00022741"/>
    </source>
</evidence>
<dbReference type="InterPro" id="IPR027417">
    <property type="entry name" value="P-loop_NTPase"/>
</dbReference>
<comment type="subcellular location">
    <subcellularLocation>
        <location evidence="1">Cell membrane</location>
        <topology evidence="1">Multi-pass membrane protein</topology>
    </subcellularLocation>
</comment>
<keyword evidence="6" id="KW-0645">Protease</keyword>
<feature type="transmembrane region" description="Helical" evidence="10">
    <location>
        <begin position="175"/>
        <end position="192"/>
    </location>
</feature>
<sequence length="599" mass="66844">MNHIWYFAGKLNRYAGKKLYFNMMGMLIIGLLDGAAVLLLLPLLGIIGMVSAPGAGLPFMDKLAFLQELPTAQSLALVLLFFVGLTVLQSLLQRSLTLREVTLHTGFINQLRLETYRMLLQANWSFFITKRKSDLVNALTGELGRVTGGAFLFLQVLASILFTMIQIGLAFWLSWQLSLFVLVCGLVIGLLSRRFIVKSKQLGAVSVDLAKHYLAGISDHFHGMKDIKSHLLEGSRYRWLQDWSAKIEAERYEYTRLRSNSQLFYKVGSAVLIAVFVFTGAGLFQAQAPQMLLITVLFARLWPRFTGIQSQLEQLASALPGFKVLEELQRECLAERDEVYVENEEDGIKPLHLSRDLELRNVWYRYSKTQPDYTLKHISLHIPAGGMTAIVGKSGAGKSTIVDLLLGLIQPEKGEIAADGKVLGRSDMLKLRRAIGYVPQEAFLYHGSIRDNLMMLCPDASEEQLWEAMEFAAVADFVRMLPHGLDTLIGDRGVMVSGGERQRLVLARAILRKPALLILDEATSALDSVNESLIQSALERLKGAMTIVVIAHRYTTIRNADQVVVVDEGRIVESGPFERLCKEEGMFSALLGRQEQVAL</sequence>
<keyword evidence="2" id="KW-0813">Transport</keyword>
<dbReference type="GO" id="GO:0005886">
    <property type="term" value="C:plasma membrane"/>
    <property type="evidence" value="ECO:0007669"/>
    <property type="project" value="UniProtKB-SubCell"/>
</dbReference>
<dbReference type="GO" id="GO:0015421">
    <property type="term" value="F:ABC-type oligopeptide transporter activity"/>
    <property type="evidence" value="ECO:0007669"/>
    <property type="project" value="TreeGrafter"/>
</dbReference>
<reference evidence="13 14" key="1">
    <citation type="submission" date="2016-05" db="EMBL/GenBank/DDBJ databases">
        <title>Paenibacillus oryzae. sp. nov., isolated from the rice root.</title>
        <authorList>
            <person name="Zhang J."/>
            <person name="Zhang X."/>
        </authorList>
    </citation>
    <scope>NUCLEOTIDE SEQUENCE [LARGE SCALE GENOMIC DNA]</scope>
    <source>
        <strain evidence="13 14">1DrF-4</strain>
    </source>
</reference>
<keyword evidence="4 10" id="KW-0812">Transmembrane</keyword>
<evidence type="ECO:0000256" key="2">
    <source>
        <dbReference type="ARBA" id="ARBA00022448"/>
    </source>
</evidence>
<feature type="transmembrane region" description="Helical" evidence="10">
    <location>
        <begin position="150"/>
        <end position="169"/>
    </location>
</feature>
<dbReference type="FunFam" id="3.40.50.300:FF:000299">
    <property type="entry name" value="ABC transporter ATP-binding protein/permease"/>
    <property type="match status" value="1"/>
</dbReference>
<dbReference type="InterPro" id="IPR036640">
    <property type="entry name" value="ABC1_TM_sf"/>
</dbReference>
<feature type="transmembrane region" description="Helical" evidence="10">
    <location>
        <begin position="72"/>
        <end position="92"/>
    </location>
</feature>
<dbReference type="InterPro" id="IPR017871">
    <property type="entry name" value="ABC_transporter-like_CS"/>
</dbReference>
<dbReference type="Gene3D" id="3.40.50.300">
    <property type="entry name" value="P-loop containing nucleotide triphosphate hydrolases"/>
    <property type="match status" value="1"/>
</dbReference>
<keyword evidence="6" id="KW-0788">Thiol protease</keyword>
<dbReference type="InterPro" id="IPR039421">
    <property type="entry name" value="Type_1_exporter"/>
</dbReference>
<dbReference type="Gene3D" id="1.20.1560.10">
    <property type="entry name" value="ABC transporter type 1, transmembrane domain"/>
    <property type="match status" value="1"/>
</dbReference>
<proteinExistence type="predicted"/>
<dbReference type="InterPro" id="IPR011527">
    <property type="entry name" value="ABC1_TM_dom"/>
</dbReference>
<dbReference type="RefSeq" id="WP_068686811.1">
    <property type="nucleotide sequence ID" value="NZ_LYPA01000076.1"/>
</dbReference>
<dbReference type="PANTHER" id="PTHR43394:SF1">
    <property type="entry name" value="ATP-BINDING CASSETTE SUB-FAMILY B MEMBER 10, MITOCHONDRIAL"/>
    <property type="match status" value="1"/>
</dbReference>
<keyword evidence="14" id="KW-1185">Reference proteome</keyword>
<dbReference type="AlphaFoldDB" id="A0A1A5YBG4"/>
<dbReference type="SUPFAM" id="SSF90123">
    <property type="entry name" value="ABC transporter transmembrane region"/>
    <property type="match status" value="1"/>
</dbReference>
<evidence type="ECO:0000259" key="11">
    <source>
        <dbReference type="PROSITE" id="PS50893"/>
    </source>
</evidence>
<dbReference type="OrthoDB" id="9770415at2"/>
<dbReference type="SMART" id="SM00382">
    <property type="entry name" value="AAA"/>
    <property type="match status" value="1"/>
</dbReference>
<accession>A0A1A5YBG4</accession>
<dbReference type="STRING" id="1844972.A7K91_09405"/>
<feature type="domain" description="ABC transporter" evidence="11">
    <location>
        <begin position="357"/>
        <end position="593"/>
    </location>
</feature>
<evidence type="ECO:0000256" key="7">
    <source>
        <dbReference type="ARBA" id="ARBA00022840"/>
    </source>
</evidence>
<evidence type="ECO:0000256" key="8">
    <source>
        <dbReference type="ARBA" id="ARBA00022989"/>
    </source>
</evidence>
<feature type="domain" description="ABC transmembrane type-1" evidence="12">
    <location>
        <begin position="26"/>
        <end position="317"/>
    </location>
</feature>
<protein>
    <submittedName>
        <fullName evidence="13">Multidrug ABC transporter</fullName>
    </submittedName>
</protein>
<dbReference type="GO" id="GO:0005524">
    <property type="term" value="F:ATP binding"/>
    <property type="evidence" value="ECO:0007669"/>
    <property type="project" value="UniProtKB-KW"/>
</dbReference>
<dbReference type="GO" id="GO:0008234">
    <property type="term" value="F:cysteine-type peptidase activity"/>
    <property type="evidence" value="ECO:0007669"/>
    <property type="project" value="UniProtKB-KW"/>
</dbReference>
<dbReference type="Pfam" id="PF00664">
    <property type="entry name" value="ABC_membrane"/>
    <property type="match status" value="1"/>
</dbReference>
<feature type="transmembrane region" description="Helical" evidence="10">
    <location>
        <begin position="263"/>
        <end position="284"/>
    </location>
</feature>
<keyword evidence="7" id="KW-0067">ATP-binding</keyword>
<keyword evidence="3" id="KW-1003">Cell membrane</keyword>
<keyword evidence="8 10" id="KW-1133">Transmembrane helix</keyword>
<dbReference type="PANTHER" id="PTHR43394">
    <property type="entry name" value="ATP-DEPENDENT PERMEASE MDL1, MITOCHONDRIAL"/>
    <property type="match status" value="1"/>
</dbReference>
<dbReference type="Proteomes" id="UP000092024">
    <property type="component" value="Unassembled WGS sequence"/>
</dbReference>
<dbReference type="Pfam" id="PF00005">
    <property type="entry name" value="ABC_tran"/>
    <property type="match status" value="1"/>
</dbReference>
<evidence type="ECO:0000256" key="6">
    <source>
        <dbReference type="ARBA" id="ARBA00022807"/>
    </source>
</evidence>
<comment type="caution">
    <text evidence="13">The sequence shown here is derived from an EMBL/GenBank/DDBJ whole genome shotgun (WGS) entry which is preliminary data.</text>
</comment>
<evidence type="ECO:0000256" key="10">
    <source>
        <dbReference type="SAM" id="Phobius"/>
    </source>
</evidence>
<evidence type="ECO:0000256" key="4">
    <source>
        <dbReference type="ARBA" id="ARBA00022692"/>
    </source>
</evidence>
<dbReference type="GO" id="GO:0016887">
    <property type="term" value="F:ATP hydrolysis activity"/>
    <property type="evidence" value="ECO:0007669"/>
    <property type="project" value="InterPro"/>
</dbReference>
<keyword evidence="5" id="KW-0547">Nucleotide-binding</keyword>
<evidence type="ECO:0000313" key="14">
    <source>
        <dbReference type="Proteomes" id="UP000092024"/>
    </source>
</evidence>
<gene>
    <name evidence="13" type="ORF">A7K91_09405</name>
</gene>
<dbReference type="PROSITE" id="PS50929">
    <property type="entry name" value="ABC_TM1F"/>
    <property type="match status" value="1"/>
</dbReference>
<keyword evidence="9 10" id="KW-0472">Membrane</keyword>
<dbReference type="PROSITE" id="PS50893">
    <property type="entry name" value="ABC_TRANSPORTER_2"/>
    <property type="match status" value="1"/>
</dbReference>
<evidence type="ECO:0000256" key="9">
    <source>
        <dbReference type="ARBA" id="ARBA00023136"/>
    </source>
</evidence>
<dbReference type="PROSITE" id="PS00211">
    <property type="entry name" value="ABC_TRANSPORTER_1"/>
    <property type="match status" value="1"/>
</dbReference>
<dbReference type="SUPFAM" id="SSF52540">
    <property type="entry name" value="P-loop containing nucleoside triphosphate hydrolases"/>
    <property type="match status" value="1"/>
</dbReference>
<evidence type="ECO:0000256" key="3">
    <source>
        <dbReference type="ARBA" id="ARBA00022475"/>
    </source>
</evidence>
<feature type="transmembrane region" description="Helical" evidence="10">
    <location>
        <begin position="20"/>
        <end position="52"/>
    </location>
</feature>
<name>A0A1A5YBG4_9BACL</name>
<evidence type="ECO:0000256" key="1">
    <source>
        <dbReference type="ARBA" id="ARBA00004651"/>
    </source>
</evidence>
<evidence type="ECO:0000259" key="12">
    <source>
        <dbReference type="PROSITE" id="PS50929"/>
    </source>
</evidence>